<evidence type="ECO:0000313" key="2">
    <source>
        <dbReference type="EMBL" id="KAG5482142.1"/>
    </source>
</evidence>
<feature type="transmembrane region" description="Helical" evidence="1">
    <location>
        <begin position="36"/>
        <end position="56"/>
    </location>
</feature>
<name>A0A836GHI2_LEIEN</name>
<reference evidence="2 3" key="1">
    <citation type="submission" date="2021-02" db="EMBL/GenBank/DDBJ databases">
        <title>Leishmania (Mundinia) enrietti genome sequencing and assembly.</title>
        <authorList>
            <person name="Almutairi H."/>
            <person name="Gatherer D."/>
        </authorList>
    </citation>
    <scope>NUCLEOTIDE SEQUENCE [LARGE SCALE GENOMIC DNA]</scope>
    <source>
        <strain evidence="2">CUR178</strain>
    </source>
</reference>
<gene>
    <name evidence="2" type="ORF">CUR178_06001</name>
</gene>
<dbReference type="KEGG" id="lenr:94173186"/>
<comment type="caution">
    <text evidence="2">The sequence shown here is derived from an EMBL/GenBank/DDBJ whole genome shotgun (WGS) entry which is preliminary data.</text>
</comment>
<organism evidence="2 3">
    <name type="scientific">Leishmania enriettii</name>
    <dbReference type="NCBI Taxonomy" id="5663"/>
    <lineage>
        <taxon>Eukaryota</taxon>
        <taxon>Discoba</taxon>
        <taxon>Euglenozoa</taxon>
        <taxon>Kinetoplastea</taxon>
        <taxon>Metakinetoplastina</taxon>
        <taxon>Trypanosomatida</taxon>
        <taxon>Trypanosomatidae</taxon>
        <taxon>Leishmaniinae</taxon>
        <taxon>Leishmania</taxon>
    </lineage>
</organism>
<dbReference type="RefSeq" id="XP_067694004.1">
    <property type="nucleotide sequence ID" value="XM_067837676.1"/>
</dbReference>
<dbReference type="AlphaFoldDB" id="A0A836GHI2"/>
<dbReference type="GeneID" id="94173186"/>
<dbReference type="Proteomes" id="UP000674179">
    <property type="component" value="Chromosome 17"/>
</dbReference>
<keyword evidence="1" id="KW-1133">Transmembrane helix</keyword>
<protein>
    <submittedName>
        <fullName evidence="2">Uncharacterized protein</fullName>
    </submittedName>
</protein>
<evidence type="ECO:0000313" key="3">
    <source>
        <dbReference type="Proteomes" id="UP000674179"/>
    </source>
</evidence>
<keyword evidence="3" id="KW-1185">Reference proteome</keyword>
<keyword evidence="1" id="KW-0472">Membrane</keyword>
<accession>A0A836GHI2</accession>
<sequence>MNATKKVRWAAEDIILDERILAAKLELQHLPGGPSFLLSLSLFCNFCAVVGICCLLQRRTSQG</sequence>
<dbReference type="EMBL" id="JAFHKP010000017">
    <property type="protein sequence ID" value="KAG5482142.1"/>
    <property type="molecule type" value="Genomic_DNA"/>
</dbReference>
<proteinExistence type="predicted"/>
<keyword evidence="1" id="KW-0812">Transmembrane</keyword>
<evidence type="ECO:0000256" key="1">
    <source>
        <dbReference type="SAM" id="Phobius"/>
    </source>
</evidence>